<keyword evidence="2" id="KW-1185">Reference proteome</keyword>
<organism evidence="1 2">
    <name type="scientific">Maledivibacter halophilus</name>
    <dbReference type="NCBI Taxonomy" id="36842"/>
    <lineage>
        <taxon>Bacteria</taxon>
        <taxon>Bacillati</taxon>
        <taxon>Bacillota</taxon>
        <taxon>Clostridia</taxon>
        <taxon>Peptostreptococcales</taxon>
        <taxon>Caminicellaceae</taxon>
        <taxon>Maledivibacter</taxon>
    </lineage>
</organism>
<dbReference type="RefSeq" id="WP_079493560.1">
    <property type="nucleotide sequence ID" value="NZ_FUZT01000009.1"/>
</dbReference>
<dbReference type="InterPro" id="IPR052922">
    <property type="entry name" value="Cytidylate_Kinase-2"/>
</dbReference>
<proteinExistence type="predicted"/>
<name>A0A1T5M285_9FIRM</name>
<dbReference type="Gene3D" id="3.40.50.300">
    <property type="entry name" value="P-loop containing nucleotide triphosphate hydrolases"/>
    <property type="match status" value="1"/>
</dbReference>
<dbReference type="EMBL" id="FUZT01000009">
    <property type="protein sequence ID" value="SKC81959.1"/>
    <property type="molecule type" value="Genomic_DNA"/>
</dbReference>
<protein>
    <submittedName>
        <fullName evidence="1">Adenylate kinase</fullName>
    </submittedName>
</protein>
<sequence length="173" mass="20532">MKKIMIVGSAGAGKSTLARRLNEIIGIKLFHLDKLFWKPGWECISREELKEKIGSIITLDSWIIDGNYSSTMEMRLKEADTIIFLDFPLWLCLSGVIKRRFMYEGKTRPDITEGCKEKLDWEFIKWILTFPYKKRKTIHKKIKQYSEERNVFVFKNRKEVEEFISMVRKNSNV</sequence>
<reference evidence="1 2" key="1">
    <citation type="submission" date="2017-02" db="EMBL/GenBank/DDBJ databases">
        <authorList>
            <person name="Peterson S.W."/>
        </authorList>
    </citation>
    <scope>NUCLEOTIDE SEQUENCE [LARGE SCALE GENOMIC DNA]</scope>
    <source>
        <strain evidence="1 2">M1</strain>
    </source>
</reference>
<dbReference type="STRING" id="36842.SAMN02194393_03685"/>
<dbReference type="Proteomes" id="UP000190285">
    <property type="component" value="Unassembled WGS sequence"/>
</dbReference>
<dbReference type="NCBIfam" id="NF005994">
    <property type="entry name" value="PRK08118.1"/>
    <property type="match status" value="1"/>
</dbReference>
<dbReference type="InterPro" id="IPR027417">
    <property type="entry name" value="P-loop_NTPase"/>
</dbReference>
<keyword evidence="1" id="KW-0808">Transferase</keyword>
<dbReference type="GO" id="GO:0016301">
    <property type="term" value="F:kinase activity"/>
    <property type="evidence" value="ECO:0007669"/>
    <property type="project" value="UniProtKB-KW"/>
</dbReference>
<dbReference type="PANTHER" id="PTHR37816:SF3">
    <property type="entry name" value="MODULATES DNA TOPOLOGY"/>
    <property type="match status" value="1"/>
</dbReference>
<dbReference type="AlphaFoldDB" id="A0A1T5M285"/>
<dbReference type="PANTHER" id="PTHR37816">
    <property type="entry name" value="YALI0E33011P"/>
    <property type="match status" value="1"/>
</dbReference>
<evidence type="ECO:0000313" key="1">
    <source>
        <dbReference type="EMBL" id="SKC81959.1"/>
    </source>
</evidence>
<dbReference type="OrthoDB" id="1201990at2"/>
<dbReference type="SUPFAM" id="SSF52540">
    <property type="entry name" value="P-loop containing nucleoside triphosphate hydrolases"/>
    <property type="match status" value="1"/>
</dbReference>
<gene>
    <name evidence="1" type="ORF">SAMN02194393_03685</name>
</gene>
<evidence type="ECO:0000313" key="2">
    <source>
        <dbReference type="Proteomes" id="UP000190285"/>
    </source>
</evidence>
<accession>A0A1T5M285</accession>
<keyword evidence="1" id="KW-0418">Kinase</keyword>